<gene>
    <name evidence="2" type="ORF">ODALV1_LOCUS22839</name>
</gene>
<feature type="region of interest" description="Disordered" evidence="1">
    <location>
        <begin position="93"/>
        <end position="117"/>
    </location>
</feature>
<evidence type="ECO:0000256" key="1">
    <source>
        <dbReference type="SAM" id="MobiDB-lite"/>
    </source>
</evidence>
<dbReference type="PANTHER" id="PTHR34153:SF2">
    <property type="entry name" value="SI:CH211-262H13.3-RELATED"/>
    <property type="match status" value="1"/>
</dbReference>
<organism evidence="2 3">
    <name type="scientific">Orchesella dallaii</name>
    <dbReference type="NCBI Taxonomy" id="48710"/>
    <lineage>
        <taxon>Eukaryota</taxon>
        <taxon>Metazoa</taxon>
        <taxon>Ecdysozoa</taxon>
        <taxon>Arthropoda</taxon>
        <taxon>Hexapoda</taxon>
        <taxon>Collembola</taxon>
        <taxon>Entomobryomorpha</taxon>
        <taxon>Entomobryoidea</taxon>
        <taxon>Orchesellidae</taxon>
        <taxon>Orchesellinae</taxon>
        <taxon>Orchesella</taxon>
    </lineage>
</organism>
<keyword evidence="3" id="KW-1185">Reference proteome</keyword>
<dbReference type="Proteomes" id="UP001642540">
    <property type="component" value="Unassembled WGS sequence"/>
</dbReference>
<evidence type="ECO:0000313" key="3">
    <source>
        <dbReference type="Proteomes" id="UP001642540"/>
    </source>
</evidence>
<dbReference type="EMBL" id="CAXLJM020000076">
    <property type="protein sequence ID" value="CAL8129078.1"/>
    <property type="molecule type" value="Genomic_DNA"/>
</dbReference>
<evidence type="ECO:0000313" key="2">
    <source>
        <dbReference type="EMBL" id="CAL8129078.1"/>
    </source>
</evidence>
<name>A0ABP1RJ83_9HEXA</name>
<reference evidence="2 3" key="1">
    <citation type="submission" date="2024-08" db="EMBL/GenBank/DDBJ databases">
        <authorList>
            <person name="Cucini C."/>
            <person name="Frati F."/>
        </authorList>
    </citation>
    <scope>NUCLEOTIDE SEQUENCE [LARGE SCALE GENOMIC DNA]</scope>
</reference>
<proteinExistence type="predicted"/>
<comment type="caution">
    <text evidence="2">The sequence shown here is derived from an EMBL/GenBank/DDBJ whole genome shotgun (WGS) entry which is preliminary data.</text>
</comment>
<evidence type="ECO:0008006" key="4">
    <source>
        <dbReference type="Google" id="ProtNLM"/>
    </source>
</evidence>
<dbReference type="PANTHER" id="PTHR34153">
    <property type="entry name" value="SI:CH211-262H13.3-RELATED-RELATED"/>
    <property type="match status" value="1"/>
</dbReference>
<accession>A0ABP1RJ83</accession>
<sequence length="369" mass="42163">MFSIVEIDDEGGKSVEVVPDTWLTKPDKNQKIKCYWPPLKNPSKLVTQMRKPDTDWSLYAARVLRKYGTYQKARIALPRAQYTSDWSEIDETPKRKRVSVPRRNVERQPESSDEELIQESCGLKTFPAPPSFVLNVDDDKQGKHDLENEEDRDLFTIKEVQAASEVVRTEDGSPNPMSSQEKSPEYEDMYQEEDEHVSNPTDVVGLLRKLVLDVAIIRRTVQNIDSRLQNLEKCTASSFGGVPEKEKNLLAQPFATVAEFQEFDESLDKEKQESLKNELLKCGGDTTIEFIGRSLKKLITNEVGLDYSLWGYKNNVNFSKTVVWGVLKEAALSVRRINPTEKAIEKAASEWFRHCGDRVKQSAKRLMKA</sequence>
<feature type="region of interest" description="Disordered" evidence="1">
    <location>
        <begin position="164"/>
        <end position="183"/>
    </location>
</feature>
<protein>
    <recommendedName>
        <fullName evidence="4">DUF4806 domain-containing protein</fullName>
    </recommendedName>
</protein>